<feature type="compositionally biased region" description="Low complexity" evidence="2">
    <location>
        <begin position="803"/>
        <end position="815"/>
    </location>
</feature>
<dbReference type="Pfam" id="PF14223">
    <property type="entry name" value="Retrotran_gag_2"/>
    <property type="match status" value="1"/>
</dbReference>
<evidence type="ECO:0000313" key="4">
    <source>
        <dbReference type="EMBL" id="GEU44089.1"/>
    </source>
</evidence>
<name>A0A6L2K4Z3_TANCI</name>
<accession>A0A6L2K4Z3</accession>
<dbReference type="EMBL" id="BKCJ010001797">
    <property type="protein sequence ID" value="GEU44089.1"/>
    <property type="molecule type" value="Genomic_DNA"/>
</dbReference>
<proteinExistence type="predicted"/>
<feature type="domain" description="Retroviral polymerase SH3-like" evidence="3">
    <location>
        <begin position="403"/>
        <end position="448"/>
    </location>
</feature>
<feature type="coiled-coil region" evidence="1">
    <location>
        <begin position="909"/>
        <end position="950"/>
    </location>
</feature>
<organism evidence="4">
    <name type="scientific">Tanacetum cinerariifolium</name>
    <name type="common">Dalmatian daisy</name>
    <name type="synonym">Chrysanthemum cinerariifolium</name>
    <dbReference type="NCBI Taxonomy" id="118510"/>
    <lineage>
        <taxon>Eukaryota</taxon>
        <taxon>Viridiplantae</taxon>
        <taxon>Streptophyta</taxon>
        <taxon>Embryophyta</taxon>
        <taxon>Tracheophyta</taxon>
        <taxon>Spermatophyta</taxon>
        <taxon>Magnoliopsida</taxon>
        <taxon>eudicotyledons</taxon>
        <taxon>Gunneridae</taxon>
        <taxon>Pentapetalae</taxon>
        <taxon>asterids</taxon>
        <taxon>campanulids</taxon>
        <taxon>Asterales</taxon>
        <taxon>Asteraceae</taxon>
        <taxon>Asteroideae</taxon>
        <taxon>Anthemideae</taxon>
        <taxon>Anthemidinae</taxon>
        <taxon>Tanacetum</taxon>
    </lineage>
</organism>
<dbReference type="SUPFAM" id="SSF57756">
    <property type="entry name" value="Retrovirus zinc finger-like domains"/>
    <property type="match status" value="1"/>
</dbReference>
<reference evidence="4" key="1">
    <citation type="journal article" date="2019" name="Sci. Rep.">
        <title>Draft genome of Tanacetum cinerariifolium, the natural source of mosquito coil.</title>
        <authorList>
            <person name="Yamashiro T."/>
            <person name="Shiraishi A."/>
            <person name="Satake H."/>
            <person name="Nakayama K."/>
        </authorList>
    </citation>
    <scope>NUCLEOTIDE SEQUENCE</scope>
</reference>
<dbReference type="PANTHER" id="PTHR11439">
    <property type="entry name" value="GAG-POL-RELATED RETROTRANSPOSON"/>
    <property type="match status" value="1"/>
</dbReference>
<dbReference type="GO" id="GO:0008270">
    <property type="term" value="F:zinc ion binding"/>
    <property type="evidence" value="ECO:0007669"/>
    <property type="project" value="InterPro"/>
</dbReference>
<evidence type="ECO:0000256" key="2">
    <source>
        <dbReference type="SAM" id="MobiDB-lite"/>
    </source>
</evidence>
<gene>
    <name evidence="4" type="ORF">Tci_016067</name>
</gene>
<feature type="compositionally biased region" description="Polar residues" evidence="2">
    <location>
        <begin position="870"/>
        <end position="889"/>
    </location>
</feature>
<evidence type="ECO:0000256" key="1">
    <source>
        <dbReference type="SAM" id="Coils"/>
    </source>
</evidence>
<feature type="region of interest" description="Disordered" evidence="2">
    <location>
        <begin position="488"/>
        <end position="534"/>
    </location>
</feature>
<dbReference type="Pfam" id="PF25597">
    <property type="entry name" value="SH3_retrovirus"/>
    <property type="match status" value="1"/>
</dbReference>
<dbReference type="InterPro" id="IPR036875">
    <property type="entry name" value="Znf_CCHC_sf"/>
</dbReference>
<feature type="compositionally biased region" description="Polar residues" evidence="2">
    <location>
        <begin position="829"/>
        <end position="839"/>
    </location>
</feature>
<feature type="region of interest" description="Disordered" evidence="2">
    <location>
        <begin position="383"/>
        <end position="407"/>
    </location>
</feature>
<keyword evidence="1" id="KW-0175">Coiled coil</keyword>
<dbReference type="GO" id="GO:0003676">
    <property type="term" value="F:nucleic acid binding"/>
    <property type="evidence" value="ECO:0007669"/>
    <property type="project" value="InterPro"/>
</dbReference>
<feature type="region of interest" description="Disordered" evidence="2">
    <location>
        <begin position="792"/>
        <end position="844"/>
    </location>
</feature>
<sequence length="1188" mass="135852">MMPIITAKEKARRRLDVKSRSTLMIGILNEHQFKCNSIKDAKRLLEAVKKRFDGNATTKKTQRNLLKKQYENFTAPSSKMRDQTFDRIQKHVSQLELLGEKLSQEDVNQKLLRSLSYEWNTYAVVWRNKADLGTMSMDDLYNNLKDLEQIHPDDMEEIDLRWQMVMLTMRARRFLKKTGRKLTVNGNKTIGFDMSNVECYNCHKRGNFARKCRVPRNQDNKHKEHLRRSVHVETSPSTTLVSCDGLGGYEWSDEAEEGPNFALMAFLSSNSGSKYQIVDNYKKGLGYKNYNAVLPPYTRNFMPSTPDLSFTGLDEFVNKPVVENCKAKSSEKEPKVLRKNDDVPIIKEYVSDNEEEDVSQPKIKKKTVRLSIVKKEFVKSKQQEKTARKTVKQVEHHRQNTHNHLGKFDGKTDEGFFVGYSLNSKAFRVFNSRTRIVEENLHIRFSESIPNVHRGTKASDNAGQARKETKPVKEYILLPLWTVDPPFSQDLKSSHDDGSKPSTNDRKKVGEDLRKESECKDQDKEDNVNNTNNVNTVSSTVNAVGTNKVNADGGIISSELPFDPNMPALEDVSIFDFLNDDEDDGAMADMNNLDTTIQVSPIPTTRIHKDHPLDQIKEEVYVCQPPRFEDSDFLNRVYKVKKALYGLHQAARACHKTASTPIETQKPLLKDEDFKEVDVHMYRYQVNQKVSQLHAVKKIFRYLKGQPKLGLWYPKDALFDLVAYIDSDYVGASLDRKSITGEAEYVAASSCYGQVLWIQNQLLDYGIGKGFSGRVTPLFPTMMIQNQFELGKGSVMPTDPHHTPTISQPSSSQPQKTHKPRKPKRKDTQVPQPSDPNESVTDEAVHKELGDRLARAATIASSLETKKDSGNINKTQSKATPNESSSQGTNSGGGPRGNTLLSDEDRMKLNELMALCTTLQNMILDLEKTKTTQQNEIDSLKRRAKKLEKRNRSRTPKLKRLYKVGLTARVESSGDEESFCEDASKQRRIEAIDADEDITLVNVQDDAEMLDVNDLGGEEVFVVEQNENVVKEGKGIMIEKHAKLKKKDQIRIDEEAALKLQAEFDKEERLVRQRAEKEQEANIALKHRKIFKQGLMLIINWLKDSKHKNKKKMFDKAFKWVNTFEDFRKELVKEKEKKAREELVQESTKKLKVEDDKETTELKQLMEIIPDKEEVAINDTPLAVKLDC</sequence>
<dbReference type="InterPro" id="IPR057670">
    <property type="entry name" value="SH3_retrovirus"/>
</dbReference>
<dbReference type="PANTHER" id="PTHR11439:SF495">
    <property type="entry name" value="REVERSE TRANSCRIPTASE, RNA-DEPENDENT DNA POLYMERASE-RELATED"/>
    <property type="match status" value="1"/>
</dbReference>
<feature type="region of interest" description="Disordered" evidence="2">
    <location>
        <begin position="860"/>
        <end position="901"/>
    </location>
</feature>
<protein>
    <recommendedName>
        <fullName evidence="3">Retroviral polymerase SH3-like domain-containing protein</fullName>
    </recommendedName>
</protein>
<dbReference type="AlphaFoldDB" id="A0A6L2K4Z3"/>
<feature type="compositionally biased region" description="Basic and acidic residues" evidence="2">
    <location>
        <begin position="383"/>
        <end position="398"/>
    </location>
</feature>
<evidence type="ECO:0000259" key="3">
    <source>
        <dbReference type="Pfam" id="PF25597"/>
    </source>
</evidence>
<comment type="caution">
    <text evidence="4">The sequence shown here is derived from an EMBL/GenBank/DDBJ whole genome shotgun (WGS) entry which is preliminary data.</text>
</comment>
<feature type="compositionally biased region" description="Basic residues" evidence="2">
    <location>
        <begin position="816"/>
        <end position="825"/>
    </location>
</feature>
<feature type="compositionally biased region" description="Basic and acidic residues" evidence="2">
    <location>
        <begin position="492"/>
        <end position="527"/>
    </location>
</feature>